<reference evidence="1 2" key="1">
    <citation type="submission" date="2018-09" db="EMBL/GenBank/DDBJ databases">
        <title>Isolation, diversity and antifungal activity of actinobacteria from wheat.</title>
        <authorList>
            <person name="Han C."/>
        </authorList>
    </citation>
    <scope>NUCLEOTIDE SEQUENCE [LARGE SCALE GENOMIC DNA]</scope>
    <source>
        <strain evidence="1 2">NEAU-YY265</strain>
    </source>
</reference>
<evidence type="ECO:0000313" key="2">
    <source>
        <dbReference type="Proteomes" id="UP000284057"/>
    </source>
</evidence>
<accession>A0A418KTL7</accession>
<sequence length="89" mass="9108">MALLRGDLATADDLHERARLLGAAAAARDRSGAPLPPAERGDVDRITAAAAAVLGRAGFEAEFAAGRLLRPDAVDALLRPAAARVPGSR</sequence>
<protein>
    <submittedName>
        <fullName evidence="1">Uncharacterized protein</fullName>
    </submittedName>
</protein>
<evidence type="ECO:0000313" key="1">
    <source>
        <dbReference type="EMBL" id="RIQ30100.1"/>
    </source>
</evidence>
<dbReference type="Proteomes" id="UP000284057">
    <property type="component" value="Unassembled WGS sequence"/>
</dbReference>
<dbReference type="RefSeq" id="WP_119659363.1">
    <property type="nucleotide sequence ID" value="NZ_QUAL01000063.1"/>
</dbReference>
<dbReference type="AlphaFoldDB" id="A0A418KTL7"/>
<dbReference type="EMBL" id="QUAL01000063">
    <property type="protein sequence ID" value="RIQ30100.1"/>
    <property type="molecule type" value="Genomic_DNA"/>
</dbReference>
<comment type="caution">
    <text evidence="1">The sequence shown here is derived from an EMBL/GenBank/DDBJ whole genome shotgun (WGS) entry which is preliminary data.</text>
</comment>
<name>A0A418KTL7_9ACTN</name>
<keyword evidence="2" id="KW-1185">Reference proteome</keyword>
<gene>
    <name evidence="1" type="ORF">DY240_07705</name>
</gene>
<organism evidence="1 2">
    <name type="scientific">Jiangella rhizosphaerae</name>
    <dbReference type="NCBI Taxonomy" id="2293569"/>
    <lineage>
        <taxon>Bacteria</taxon>
        <taxon>Bacillati</taxon>
        <taxon>Actinomycetota</taxon>
        <taxon>Actinomycetes</taxon>
        <taxon>Jiangellales</taxon>
        <taxon>Jiangellaceae</taxon>
        <taxon>Jiangella</taxon>
    </lineage>
</organism>
<proteinExistence type="predicted"/>